<sequence length="202" mass="22286">MYVPPDYQGFFGPPPHHSFLHPDGHKGFLMNMRDFPKRNTPEEALRAGLEISGDPTYSCIGDVMERLISILDNDDEFEGIIGYSEGAQVAASLLMEEQRRAELGRTPRIKCAIFFSGWPPVHPVTGKIVLADDFEKEPFTLPTCHVIGACDPFLDGSMALYNMCDPDTADLFDHGGGHALPRAKKATDELALVIHEMINSVA</sequence>
<dbReference type="GO" id="GO:0019748">
    <property type="term" value="P:secondary metabolic process"/>
    <property type="evidence" value="ECO:0007669"/>
    <property type="project" value="TreeGrafter"/>
</dbReference>
<dbReference type="Gene3D" id="3.40.50.1820">
    <property type="entry name" value="alpha/beta hydrolase"/>
    <property type="match status" value="1"/>
</dbReference>
<organism evidence="3 4">
    <name type="scientific">Penicillium olsonii</name>
    <dbReference type="NCBI Taxonomy" id="99116"/>
    <lineage>
        <taxon>Eukaryota</taxon>
        <taxon>Fungi</taxon>
        <taxon>Dikarya</taxon>
        <taxon>Ascomycota</taxon>
        <taxon>Pezizomycotina</taxon>
        <taxon>Eurotiomycetes</taxon>
        <taxon>Eurotiomycetidae</taxon>
        <taxon>Eurotiales</taxon>
        <taxon>Aspergillaceae</taxon>
        <taxon>Penicillium</taxon>
    </lineage>
</organism>
<accession>A0A9W4IA12</accession>
<evidence type="ECO:0000313" key="3">
    <source>
        <dbReference type="EMBL" id="CAG8249448.1"/>
    </source>
</evidence>
<dbReference type="SUPFAM" id="SSF53474">
    <property type="entry name" value="alpha/beta-Hydrolases"/>
    <property type="match status" value="1"/>
</dbReference>
<comment type="caution">
    <text evidence="3">The sequence shown here is derived from an EMBL/GenBank/DDBJ whole genome shotgun (WGS) entry which is preliminary data.</text>
</comment>
<keyword evidence="4" id="KW-1185">Reference proteome</keyword>
<dbReference type="GO" id="GO:0017000">
    <property type="term" value="P:antibiotic biosynthetic process"/>
    <property type="evidence" value="ECO:0007669"/>
    <property type="project" value="UniProtKB-ARBA"/>
</dbReference>
<feature type="domain" description="Serine hydrolase" evidence="2">
    <location>
        <begin position="54"/>
        <end position="189"/>
    </location>
</feature>
<dbReference type="Proteomes" id="UP001153618">
    <property type="component" value="Unassembled WGS sequence"/>
</dbReference>
<name>A0A9W4IA12_PENOL</name>
<dbReference type="Pfam" id="PF03959">
    <property type="entry name" value="FSH1"/>
    <property type="match status" value="1"/>
</dbReference>
<dbReference type="GO" id="GO:0016787">
    <property type="term" value="F:hydrolase activity"/>
    <property type="evidence" value="ECO:0007669"/>
    <property type="project" value="UniProtKB-KW"/>
</dbReference>
<dbReference type="InterPro" id="IPR029058">
    <property type="entry name" value="AB_hydrolase_fold"/>
</dbReference>
<keyword evidence="1" id="KW-0378">Hydrolase</keyword>
<evidence type="ECO:0000256" key="1">
    <source>
        <dbReference type="ARBA" id="ARBA00022801"/>
    </source>
</evidence>
<dbReference type="PANTHER" id="PTHR48070">
    <property type="entry name" value="ESTERASE OVCA2"/>
    <property type="match status" value="1"/>
</dbReference>
<dbReference type="AlphaFoldDB" id="A0A9W4IA12"/>
<evidence type="ECO:0000259" key="2">
    <source>
        <dbReference type="Pfam" id="PF03959"/>
    </source>
</evidence>
<evidence type="ECO:0000313" key="4">
    <source>
        <dbReference type="Proteomes" id="UP001153618"/>
    </source>
</evidence>
<dbReference type="GO" id="GO:0072330">
    <property type="term" value="P:monocarboxylic acid biosynthetic process"/>
    <property type="evidence" value="ECO:0007669"/>
    <property type="project" value="UniProtKB-ARBA"/>
</dbReference>
<protein>
    <recommendedName>
        <fullName evidence="2">Serine hydrolase domain-containing protein</fullName>
    </recommendedName>
</protein>
<dbReference type="PANTHER" id="PTHR48070:SF4">
    <property type="entry name" value="ESTERASE ALNB"/>
    <property type="match status" value="1"/>
</dbReference>
<dbReference type="GO" id="GO:0005634">
    <property type="term" value="C:nucleus"/>
    <property type="evidence" value="ECO:0007669"/>
    <property type="project" value="TreeGrafter"/>
</dbReference>
<dbReference type="EMBL" id="CAJVOS010000071">
    <property type="protein sequence ID" value="CAG8249448.1"/>
    <property type="molecule type" value="Genomic_DNA"/>
</dbReference>
<reference evidence="3" key="1">
    <citation type="submission" date="2021-07" db="EMBL/GenBank/DDBJ databases">
        <authorList>
            <person name="Branca A.L. A."/>
        </authorList>
    </citation>
    <scope>NUCLEOTIDE SEQUENCE</scope>
</reference>
<dbReference type="OrthoDB" id="414698at2759"/>
<gene>
    <name evidence="3" type="ORF">POLS_LOCUS8740</name>
</gene>
<dbReference type="InterPro" id="IPR005645">
    <property type="entry name" value="FSH-like_dom"/>
</dbReference>
<proteinExistence type="predicted"/>
<dbReference type="GO" id="GO:0005737">
    <property type="term" value="C:cytoplasm"/>
    <property type="evidence" value="ECO:0007669"/>
    <property type="project" value="TreeGrafter"/>
</dbReference>
<dbReference type="InterPro" id="IPR050593">
    <property type="entry name" value="LovG"/>
</dbReference>